<evidence type="ECO:0000259" key="4">
    <source>
        <dbReference type="Pfam" id="PF02397"/>
    </source>
</evidence>
<feature type="transmembrane region" description="Helical" evidence="2">
    <location>
        <begin position="312"/>
        <end position="334"/>
    </location>
</feature>
<feature type="transmembrane region" description="Helical" evidence="2">
    <location>
        <begin position="391"/>
        <end position="411"/>
    </location>
</feature>
<dbReference type="GO" id="GO:0016740">
    <property type="term" value="F:transferase activity"/>
    <property type="evidence" value="ECO:0007669"/>
    <property type="project" value="UniProtKB-KW"/>
</dbReference>
<evidence type="ECO:0000256" key="2">
    <source>
        <dbReference type="SAM" id="Phobius"/>
    </source>
</evidence>
<keyword evidence="6" id="KW-1185">Reference proteome</keyword>
<keyword evidence="2" id="KW-0812">Transmembrane</keyword>
<feature type="transmembrane region" description="Helical" evidence="2">
    <location>
        <begin position="512"/>
        <end position="531"/>
    </location>
</feature>
<feature type="transmembrane region" description="Helical" evidence="2">
    <location>
        <begin position="263"/>
        <end position="291"/>
    </location>
</feature>
<evidence type="ECO:0000259" key="3">
    <source>
        <dbReference type="Pfam" id="PF01757"/>
    </source>
</evidence>
<keyword evidence="2" id="KW-1133">Transmembrane helix</keyword>
<dbReference type="Pfam" id="PF02397">
    <property type="entry name" value="Bac_transf"/>
    <property type="match status" value="1"/>
</dbReference>
<feature type="domain" description="Bacterial sugar transferase" evidence="4">
    <location>
        <begin position="4"/>
        <end position="196"/>
    </location>
</feature>
<feature type="transmembrane region" description="Helical" evidence="2">
    <location>
        <begin position="551"/>
        <end position="572"/>
    </location>
</feature>
<evidence type="ECO:0000313" key="6">
    <source>
        <dbReference type="Proteomes" id="UP001326110"/>
    </source>
</evidence>
<dbReference type="PANTHER" id="PTHR30576:SF20">
    <property type="entry name" value="QUINOVOSAMINEPHOSPHOTRANSFERAE-RELATED"/>
    <property type="match status" value="1"/>
</dbReference>
<feature type="transmembrane region" description="Helical" evidence="2">
    <location>
        <begin position="456"/>
        <end position="472"/>
    </location>
</feature>
<feature type="transmembrane region" description="Helical" evidence="2">
    <location>
        <begin position="417"/>
        <end position="444"/>
    </location>
</feature>
<protein>
    <submittedName>
        <fullName evidence="5">Sugar transferase</fullName>
    </submittedName>
</protein>
<dbReference type="PANTHER" id="PTHR30576">
    <property type="entry name" value="COLANIC BIOSYNTHESIS UDP-GLUCOSE LIPID CARRIER TRANSFERASE"/>
    <property type="match status" value="1"/>
</dbReference>
<dbReference type="Proteomes" id="UP001326110">
    <property type="component" value="Chromosome"/>
</dbReference>
<sequence>MLAKRLFDIAAALAGLLLLSPLLLLVAAWIRCDSPGPVLFRQRRVGRDGAPFQILKFRTMATGAERDGQLSLADDRRATRAGRWLRRHKLDELPQLVNVLRGDMSLVGPRPEVPRYVAHYPPAVRAVVLSVAPGITDWAALRFRNEGDILRQAADPEHAYLHQVLPVKLKYYVRYVQRRSFATDLQILLCTVATLLFGARRKRPLLRVLRSSRLAHSTRNGGQSVLIDWLRGLAALQVAAAHLRAQVFPGLSTVTDPPLWYQGLAFMTGFAHQAVLVFFVLSGWLVGGVFLDRSHDVPPSRALRDYALDRATRLWTVLLPAFLLMLALAWAGALPWVDASKAADTAVASVAANVGAAWSFSTLLGNLVDLQTLVVPPFGENFPLWSLANETWYYVLFPLLVIAARAGAAWLRLACAALALAVAALLGAAITGYFLVWLLGVAASRLRFDFSAVQRWLWRGALLVVAALLRLGGQDGDFTLSTLGPDLLLALLLVVCLCSVGRSRPAAAMAQTGAFLAGFSFTLYVVHIPLQRMLWAYRDGALLAPGEPASLAVYAAMLAVVLALAYLFHLPFEAQTGSLRRLLRRRLPGLEDIDRVVEAPPARRSIDAG</sequence>
<comment type="similarity">
    <text evidence="1">Belongs to the bacterial sugar transferase family.</text>
</comment>
<keyword evidence="5" id="KW-0808">Transferase</keyword>
<name>A0ABZ0XSH8_9BURK</name>
<feature type="transmembrane region" description="Helical" evidence="2">
    <location>
        <begin position="346"/>
        <end position="370"/>
    </location>
</feature>
<dbReference type="RefSeq" id="WP_019919952.1">
    <property type="nucleotide sequence ID" value="NZ_CP140152.1"/>
</dbReference>
<dbReference type="InterPro" id="IPR003362">
    <property type="entry name" value="Bact_transf"/>
</dbReference>
<gene>
    <name evidence="5" type="ORF">SR858_15740</name>
</gene>
<evidence type="ECO:0000313" key="5">
    <source>
        <dbReference type="EMBL" id="WQH02526.1"/>
    </source>
</evidence>
<dbReference type="InterPro" id="IPR002656">
    <property type="entry name" value="Acyl_transf_3_dom"/>
</dbReference>
<feature type="transmembrane region" description="Helical" evidence="2">
    <location>
        <begin position="478"/>
        <end position="500"/>
    </location>
</feature>
<organism evidence="5 6">
    <name type="scientific">Duganella zoogloeoides</name>
    <dbReference type="NCBI Taxonomy" id="75659"/>
    <lineage>
        <taxon>Bacteria</taxon>
        <taxon>Pseudomonadati</taxon>
        <taxon>Pseudomonadota</taxon>
        <taxon>Betaproteobacteria</taxon>
        <taxon>Burkholderiales</taxon>
        <taxon>Oxalobacteraceae</taxon>
        <taxon>Telluria group</taxon>
        <taxon>Duganella</taxon>
    </lineage>
</organism>
<keyword evidence="2" id="KW-0472">Membrane</keyword>
<reference evidence="5 6" key="1">
    <citation type="submission" date="2023-11" db="EMBL/GenBank/DDBJ databases">
        <title>MicrobeMod: A computational toolkit for identifying prokaryotic methylation and restriction-modification with nanopore sequencing.</title>
        <authorList>
            <person name="Crits-Christoph A."/>
            <person name="Kang S.C."/>
            <person name="Lee H."/>
            <person name="Ostrov N."/>
        </authorList>
    </citation>
    <scope>NUCLEOTIDE SEQUENCE [LARGE SCALE GENOMIC DNA]</scope>
    <source>
        <strain evidence="5 6">ATCC 25935</strain>
    </source>
</reference>
<proteinExistence type="inferred from homology"/>
<dbReference type="Pfam" id="PF01757">
    <property type="entry name" value="Acyl_transf_3"/>
    <property type="match status" value="1"/>
</dbReference>
<evidence type="ECO:0000256" key="1">
    <source>
        <dbReference type="ARBA" id="ARBA00006464"/>
    </source>
</evidence>
<feature type="domain" description="Acyltransferase 3" evidence="3">
    <location>
        <begin position="227"/>
        <end position="568"/>
    </location>
</feature>
<accession>A0ABZ0XSH8</accession>
<dbReference type="EMBL" id="CP140152">
    <property type="protein sequence ID" value="WQH02526.1"/>
    <property type="molecule type" value="Genomic_DNA"/>
</dbReference>